<dbReference type="PRINTS" id="PR00143">
    <property type="entry name" value="CITRTSNTHASE"/>
</dbReference>
<dbReference type="RefSeq" id="XP_024687954.1">
    <property type="nucleotide sequence ID" value="XM_024828710.1"/>
</dbReference>
<name>A0A2I1CP03_ASPN1</name>
<dbReference type="OrthoDB" id="435022at2759"/>
<organism evidence="4 5">
    <name type="scientific">Aspergillus novofumigatus (strain IBT 16806)</name>
    <dbReference type="NCBI Taxonomy" id="1392255"/>
    <lineage>
        <taxon>Eukaryota</taxon>
        <taxon>Fungi</taxon>
        <taxon>Dikarya</taxon>
        <taxon>Ascomycota</taxon>
        <taxon>Pezizomycotina</taxon>
        <taxon>Eurotiomycetes</taxon>
        <taxon>Eurotiomycetidae</taxon>
        <taxon>Eurotiales</taxon>
        <taxon>Aspergillaceae</taxon>
        <taxon>Aspergillus</taxon>
        <taxon>Aspergillus subgen. Fumigati</taxon>
    </lineage>
</organism>
<dbReference type="InterPro" id="IPR002020">
    <property type="entry name" value="Citrate_synthase"/>
</dbReference>
<comment type="similarity">
    <text evidence="1 3">Belongs to the citrate synthase family.</text>
</comment>
<dbReference type="EMBL" id="MSZS01000001">
    <property type="protein sequence ID" value="PKX99359.1"/>
    <property type="molecule type" value="Genomic_DNA"/>
</dbReference>
<dbReference type="GO" id="GO:0006099">
    <property type="term" value="P:tricarboxylic acid cycle"/>
    <property type="evidence" value="ECO:0007669"/>
    <property type="project" value="TreeGrafter"/>
</dbReference>
<dbReference type="Gene3D" id="1.10.580.10">
    <property type="entry name" value="Citrate Synthase, domain 1"/>
    <property type="match status" value="1"/>
</dbReference>
<dbReference type="InterPro" id="IPR016143">
    <property type="entry name" value="Citrate_synth-like_sm_a-sub"/>
</dbReference>
<dbReference type="GeneID" id="36536036"/>
<dbReference type="InterPro" id="IPR036969">
    <property type="entry name" value="Citrate_synthase_sf"/>
</dbReference>
<dbReference type="GO" id="GO:0046912">
    <property type="term" value="F:acyltransferase activity, acyl groups converted into alkyl on transfer"/>
    <property type="evidence" value="ECO:0007669"/>
    <property type="project" value="InterPro"/>
</dbReference>
<dbReference type="OMA" id="WVAHWNE"/>
<dbReference type="GO" id="GO:0005975">
    <property type="term" value="P:carbohydrate metabolic process"/>
    <property type="evidence" value="ECO:0007669"/>
    <property type="project" value="TreeGrafter"/>
</dbReference>
<dbReference type="SUPFAM" id="SSF48256">
    <property type="entry name" value="Citrate synthase"/>
    <property type="match status" value="1"/>
</dbReference>
<gene>
    <name evidence="4" type="ORF">P174DRAFT_447869</name>
</gene>
<dbReference type="PANTHER" id="PTHR11739">
    <property type="entry name" value="CITRATE SYNTHASE"/>
    <property type="match status" value="1"/>
</dbReference>
<dbReference type="FunFam" id="1.10.230.10:FF:000013">
    <property type="entry name" value="Citrate synthase"/>
    <property type="match status" value="1"/>
</dbReference>
<keyword evidence="2 3" id="KW-0808">Transferase</keyword>
<sequence length="440" mass="48970">MSSGTLHIRDSRTNAEYEIPIRRNAVSAMDFKRIKAPAAGADRADQVASGLRVHDPGLQNTTVLETGISFSDHEKGLLLFRGYTLEQLWDSDFEDMLHLLVWGSYPTALQKKELSRKLAEEMTMVPKSVYRTIETLPRTTSPLPLMLAGLSACLAYVPESIPASTKPDLYQSSSREVDRAIIRTVAAYAVVFGLVNCHRRAIPFEHPSRDKAYLENLFQMAGLVDQITGRPDPTKLSCFRRFAMLNADHGMALSVFSALVTASSLTDPISCLITATGAAFGPLHFGATESANLALREIGTLEKVPNFIDEVKQGKRRLFGYGHRSYKGVDPRVAPIRSILKDLDTSSNSLLKVAERIEQVASADDYFRSRGLYPNADFYGNFVFTGIGFEPDMIPAAMMAQRIMGVMAHWREYMLKRGKLFRPSHIYSGEVKEDKPLPKI</sequence>
<protein>
    <recommendedName>
        <fullName evidence="3">Citrate synthase</fullName>
    </recommendedName>
</protein>
<dbReference type="Gene3D" id="1.10.230.10">
    <property type="entry name" value="Cytochrome P450-Terp, domain 2"/>
    <property type="match status" value="1"/>
</dbReference>
<dbReference type="GO" id="GO:0005759">
    <property type="term" value="C:mitochondrial matrix"/>
    <property type="evidence" value="ECO:0007669"/>
    <property type="project" value="TreeGrafter"/>
</dbReference>
<comment type="caution">
    <text evidence="4">The sequence shown here is derived from an EMBL/GenBank/DDBJ whole genome shotgun (WGS) entry which is preliminary data.</text>
</comment>
<dbReference type="PANTHER" id="PTHR11739:SF4">
    <property type="entry name" value="CITRATE SYNTHASE, PEROXISOMAL"/>
    <property type="match status" value="1"/>
</dbReference>
<dbReference type="STRING" id="1392255.A0A2I1CP03"/>
<evidence type="ECO:0000256" key="2">
    <source>
        <dbReference type="ARBA" id="ARBA00022679"/>
    </source>
</evidence>
<reference evidence="5" key="1">
    <citation type="journal article" date="2018" name="Proc. Natl. Acad. Sci. U.S.A.">
        <title>Linking secondary metabolites to gene clusters through genome sequencing of six diverse Aspergillus species.</title>
        <authorList>
            <person name="Kaerboelling I."/>
            <person name="Vesth T.C."/>
            <person name="Frisvad J.C."/>
            <person name="Nybo J.L."/>
            <person name="Theobald S."/>
            <person name="Kuo A."/>
            <person name="Bowyer P."/>
            <person name="Matsuda Y."/>
            <person name="Mondo S."/>
            <person name="Lyhne E.K."/>
            <person name="Kogle M.E."/>
            <person name="Clum A."/>
            <person name="Lipzen A."/>
            <person name="Salamov A."/>
            <person name="Ngan C.Y."/>
            <person name="Daum C."/>
            <person name="Chiniquy J."/>
            <person name="Barry K."/>
            <person name="LaButti K."/>
            <person name="Haridas S."/>
            <person name="Simmons B.A."/>
            <person name="Magnuson J.K."/>
            <person name="Mortensen U.H."/>
            <person name="Larsen T.O."/>
            <person name="Grigoriev I.V."/>
            <person name="Baker S.E."/>
            <person name="Andersen M.R."/>
        </authorList>
    </citation>
    <scope>NUCLEOTIDE SEQUENCE [LARGE SCALE GENOMIC DNA]</scope>
    <source>
        <strain evidence="5">IBT 16806</strain>
    </source>
</reference>
<dbReference type="InterPro" id="IPR016142">
    <property type="entry name" value="Citrate_synth-like_lrg_a-sub"/>
</dbReference>
<proteinExistence type="inferred from homology"/>
<evidence type="ECO:0000256" key="3">
    <source>
        <dbReference type="RuleBase" id="RU000441"/>
    </source>
</evidence>
<accession>A0A2I1CP03</accession>
<evidence type="ECO:0000313" key="4">
    <source>
        <dbReference type="EMBL" id="PKX99359.1"/>
    </source>
</evidence>
<evidence type="ECO:0000256" key="1">
    <source>
        <dbReference type="ARBA" id="ARBA00010566"/>
    </source>
</evidence>
<evidence type="ECO:0000313" key="5">
    <source>
        <dbReference type="Proteomes" id="UP000234474"/>
    </source>
</evidence>
<keyword evidence="5" id="KW-1185">Reference proteome</keyword>
<dbReference type="Proteomes" id="UP000234474">
    <property type="component" value="Unassembled WGS sequence"/>
</dbReference>
<dbReference type="AlphaFoldDB" id="A0A2I1CP03"/>
<dbReference type="Pfam" id="PF00285">
    <property type="entry name" value="Citrate_synt"/>
    <property type="match status" value="1"/>
</dbReference>
<dbReference type="VEuPathDB" id="FungiDB:P174DRAFT_447869"/>